<dbReference type="InterPro" id="IPR003593">
    <property type="entry name" value="AAA+_ATPase"/>
</dbReference>
<dbReference type="SUPFAM" id="SSF52540">
    <property type="entry name" value="P-loop containing nucleoside triphosphate hydrolases"/>
    <property type="match status" value="1"/>
</dbReference>
<dbReference type="InterPro" id="IPR002182">
    <property type="entry name" value="NB-ARC"/>
</dbReference>
<protein>
    <recommendedName>
        <fullName evidence="2">AAA+ ATPase domain-containing protein</fullName>
    </recommendedName>
</protein>
<accession>A0A7Z0WIS4</accession>
<dbReference type="PRINTS" id="PR00364">
    <property type="entry name" value="DISEASERSIST"/>
</dbReference>
<evidence type="ECO:0000313" key="4">
    <source>
        <dbReference type="Proteomes" id="UP000185696"/>
    </source>
</evidence>
<dbReference type="GO" id="GO:0043531">
    <property type="term" value="F:ADP binding"/>
    <property type="evidence" value="ECO:0007669"/>
    <property type="project" value="InterPro"/>
</dbReference>
<dbReference type="InterPro" id="IPR027417">
    <property type="entry name" value="P-loop_NTPase"/>
</dbReference>
<dbReference type="EMBL" id="MSIF01000016">
    <property type="protein sequence ID" value="OLF07411.1"/>
    <property type="molecule type" value="Genomic_DNA"/>
</dbReference>
<feature type="compositionally biased region" description="Gly residues" evidence="1">
    <location>
        <begin position="466"/>
        <end position="475"/>
    </location>
</feature>
<proteinExistence type="predicted"/>
<feature type="domain" description="AAA+ ATPase" evidence="2">
    <location>
        <begin position="144"/>
        <end position="298"/>
    </location>
</feature>
<dbReference type="SMART" id="SM00382">
    <property type="entry name" value="AAA"/>
    <property type="match status" value="1"/>
</dbReference>
<evidence type="ECO:0000256" key="1">
    <source>
        <dbReference type="SAM" id="MobiDB-lite"/>
    </source>
</evidence>
<gene>
    <name evidence="3" type="ORF">BLA60_28035</name>
</gene>
<evidence type="ECO:0000259" key="2">
    <source>
        <dbReference type="SMART" id="SM00382"/>
    </source>
</evidence>
<dbReference type="AlphaFoldDB" id="A0A7Z0WIS4"/>
<dbReference type="Proteomes" id="UP000185696">
    <property type="component" value="Unassembled WGS sequence"/>
</dbReference>
<keyword evidence="4" id="KW-1185">Reference proteome</keyword>
<dbReference type="Gene3D" id="3.40.50.300">
    <property type="entry name" value="P-loop containing nucleotide triphosphate hydrolases"/>
    <property type="match status" value="1"/>
</dbReference>
<sequence length="475" mass="50510">MVEVDDAGHGLPPGPHGVVSYDELSARLRALRTWAGVAYREVHRRVVRDRKARGVLELPVYNTVYRCLRPGRTRLDAELVADIAGALLGDPVAAASWRQACRAIEGVATDAAIVAVSGTLPAESAGFTGRTRELTTLLAALARPPAVVAITGMAGVGKTRLAVHLAHRVMAAGGRRDLCLSVNLRGHDADHVPADPGAVLEGFLRLLGLPGGRIARLDTGGRAEELRRRLAGRRTLLLLDDAASPDQIRTLLPDTPGSVTVVTSRRVLDGLPGVVLDPFGPHESAALLRHEIGTRRAEAEPRAVAGIAEAVGHLPLALSVVSARIRADTEWTLADHLDRLTRRRADLRLDDPVARAIGLSYATLDADQRRLLRLAALHPGGGFDASAAGALTGAPPGLTGSRLVGLVAAGLLRRRAGDRFEFHDLVRVFAAERARDEESARAKNEALGRLFDHYRRSPRRRTPATGGLGGPPGCP</sequence>
<name>A0A7Z0WIS4_9PSEU</name>
<organism evidence="3 4">
    <name type="scientific">Actinophytocola xinjiangensis</name>
    <dbReference type="NCBI Taxonomy" id="485602"/>
    <lineage>
        <taxon>Bacteria</taxon>
        <taxon>Bacillati</taxon>
        <taxon>Actinomycetota</taxon>
        <taxon>Actinomycetes</taxon>
        <taxon>Pseudonocardiales</taxon>
        <taxon>Pseudonocardiaceae</taxon>
    </lineage>
</organism>
<dbReference type="Pfam" id="PF00931">
    <property type="entry name" value="NB-ARC"/>
    <property type="match status" value="1"/>
</dbReference>
<reference evidence="3 4" key="1">
    <citation type="submission" date="2016-12" db="EMBL/GenBank/DDBJ databases">
        <title>The draft genome sequence of Actinophytocola xinjiangensis.</title>
        <authorList>
            <person name="Wang W."/>
            <person name="Yuan L."/>
        </authorList>
    </citation>
    <scope>NUCLEOTIDE SEQUENCE [LARGE SCALE GENOMIC DNA]</scope>
    <source>
        <strain evidence="3 4">CGMCC 4.4663</strain>
    </source>
</reference>
<comment type="caution">
    <text evidence="3">The sequence shown here is derived from an EMBL/GenBank/DDBJ whole genome shotgun (WGS) entry which is preliminary data.</text>
</comment>
<feature type="region of interest" description="Disordered" evidence="1">
    <location>
        <begin position="451"/>
        <end position="475"/>
    </location>
</feature>
<dbReference type="PANTHER" id="PTHR47691">
    <property type="entry name" value="REGULATOR-RELATED"/>
    <property type="match status" value="1"/>
</dbReference>
<dbReference type="PANTHER" id="PTHR47691:SF3">
    <property type="entry name" value="HTH-TYPE TRANSCRIPTIONAL REGULATOR RV0890C-RELATED"/>
    <property type="match status" value="1"/>
</dbReference>
<evidence type="ECO:0000313" key="3">
    <source>
        <dbReference type="EMBL" id="OLF07411.1"/>
    </source>
</evidence>